<dbReference type="AlphaFoldDB" id="A0A9W6V404"/>
<comment type="caution">
    <text evidence="1">The sequence shown here is derived from an EMBL/GenBank/DDBJ whole genome shotgun (WGS) entry which is preliminary data.</text>
</comment>
<reference evidence="1" key="1">
    <citation type="submission" date="2023-02" db="EMBL/GenBank/DDBJ databases">
        <title>Kitasatospora phosalacinea NBRC 14627.</title>
        <authorList>
            <person name="Ichikawa N."/>
            <person name="Sato H."/>
            <person name="Tonouchi N."/>
        </authorList>
    </citation>
    <scope>NUCLEOTIDE SEQUENCE</scope>
    <source>
        <strain evidence="1">NBRC 14627</strain>
    </source>
</reference>
<proteinExistence type="predicted"/>
<evidence type="ECO:0000313" key="2">
    <source>
        <dbReference type="Proteomes" id="UP001165041"/>
    </source>
</evidence>
<organism evidence="1 2">
    <name type="scientific">Kitasatospora phosalacinea</name>
    <dbReference type="NCBI Taxonomy" id="2065"/>
    <lineage>
        <taxon>Bacteria</taxon>
        <taxon>Bacillati</taxon>
        <taxon>Actinomycetota</taxon>
        <taxon>Actinomycetes</taxon>
        <taxon>Kitasatosporales</taxon>
        <taxon>Streptomycetaceae</taxon>
        <taxon>Kitasatospora</taxon>
    </lineage>
</organism>
<sequence length="147" mass="16427">MDRAAVARDLDALIDDGGAIVLASGGAPGDIEPPPWLEAIRTVRERYLGPERCADRGTYRHPAERHQDVLARAPFSRIETARWDRAITRTVDEVAGLQLSYSYSSPRQLGPDVKAFLSDVREALQSFEPSGVFEERVRTEVIRARRP</sequence>
<dbReference type="EMBL" id="BSSA01000042">
    <property type="protein sequence ID" value="GLW74959.1"/>
    <property type="molecule type" value="Genomic_DNA"/>
</dbReference>
<protein>
    <submittedName>
        <fullName evidence="1">Uncharacterized protein</fullName>
    </submittedName>
</protein>
<accession>A0A9W6V404</accession>
<name>A0A9W6V404_9ACTN</name>
<dbReference type="RefSeq" id="WP_285740517.1">
    <property type="nucleotide sequence ID" value="NZ_BSSA01000042.1"/>
</dbReference>
<dbReference type="Proteomes" id="UP001165041">
    <property type="component" value="Unassembled WGS sequence"/>
</dbReference>
<gene>
    <name evidence="1" type="ORF">Kpho02_72560</name>
</gene>
<evidence type="ECO:0000313" key="1">
    <source>
        <dbReference type="EMBL" id="GLW74959.1"/>
    </source>
</evidence>